<feature type="transmembrane region" description="Helical" evidence="1">
    <location>
        <begin position="322"/>
        <end position="342"/>
    </location>
</feature>
<dbReference type="GO" id="GO:0038023">
    <property type="term" value="F:signaling receptor activity"/>
    <property type="evidence" value="ECO:0007669"/>
    <property type="project" value="InterPro"/>
</dbReference>
<sequence>MSAFKRRFEITVLLSALLVGSGSVTLGDESGRILSFSNRKGFFHATDTNSRPEMSTFDLYKIIQESIGFGGFSTNLGQSEIGLDPPLIADVFEKAQIQGLIHIEGDFPDILSRIQSRLKQQESDLFSETHALTNTEYNKLITQKLIKGASHEDSFHCSDDGNVQICDESGTELAIENEQVLEKKIQLRDTLGKDLSQGGRFAEELAQIELVFRLTPTKRLFFIQLSSLKSLKPEDWEAGSQILVEALTGMLIKSTQESNVISVHITTGQVEKADQKENITAFARRRLLTFEDLAGSSPGNDSSHQNHTASEITLEEIANFQIVLWTAIFLALILYGVIYAMLNLSTTRDSLLHVKFIANTSHRKTD</sequence>
<dbReference type="InterPro" id="IPR012493">
    <property type="entry name" value="Renin_rcpt"/>
</dbReference>
<gene>
    <name evidence="3" type="primary">AlNc14C241G9469</name>
    <name evidence="3" type="ORF">ALNC14_106080</name>
</gene>
<reference evidence="3" key="2">
    <citation type="submission" date="2011-02" db="EMBL/GenBank/DDBJ databases">
        <authorList>
            <person name="MacLean D."/>
        </authorList>
    </citation>
    <scope>NUCLEOTIDE SEQUENCE</scope>
</reference>
<keyword evidence="1" id="KW-0812">Transmembrane</keyword>
<accession>F0WSY0</accession>
<proteinExistence type="predicted"/>
<evidence type="ECO:0000256" key="2">
    <source>
        <dbReference type="SAM" id="SignalP"/>
    </source>
</evidence>
<name>F0WSY0_9STRA</name>
<feature type="chain" id="PRO_5003263581" evidence="2">
    <location>
        <begin position="24"/>
        <end position="366"/>
    </location>
</feature>
<dbReference type="PANTHER" id="PTHR13351">
    <property type="entry name" value="RENIN RECEPTOR"/>
    <property type="match status" value="1"/>
</dbReference>
<dbReference type="PANTHER" id="PTHR13351:SF1">
    <property type="entry name" value="RENIN RECEPTOR"/>
    <property type="match status" value="1"/>
</dbReference>
<reference evidence="3" key="1">
    <citation type="journal article" date="2011" name="PLoS Biol.">
        <title>Gene gain and loss during evolution of obligate parasitism in the white rust pathogen of Arabidopsis thaliana.</title>
        <authorList>
            <person name="Kemen E."/>
            <person name="Gardiner A."/>
            <person name="Schultz-Larsen T."/>
            <person name="Kemen A.C."/>
            <person name="Balmuth A.L."/>
            <person name="Robert-Seilaniantz A."/>
            <person name="Bailey K."/>
            <person name="Holub E."/>
            <person name="Studholme D.J."/>
            <person name="Maclean D."/>
            <person name="Jones J.D."/>
        </authorList>
    </citation>
    <scope>NUCLEOTIDE SEQUENCE</scope>
</reference>
<dbReference type="AlphaFoldDB" id="F0WSY0"/>
<feature type="signal peptide" evidence="2">
    <location>
        <begin position="1"/>
        <end position="23"/>
    </location>
</feature>
<evidence type="ECO:0000256" key="1">
    <source>
        <dbReference type="SAM" id="Phobius"/>
    </source>
</evidence>
<keyword evidence="2" id="KW-0732">Signal</keyword>
<dbReference type="HOGENOM" id="CLU_724570_0_0_1"/>
<organism evidence="3">
    <name type="scientific">Albugo laibachii Nc14</name>
    <dbReference type="NCBI Taxonomy" id="890382"/>
    <lineage>
        <taxon>Eukaryota</taxon>
        <taxon>Sar</taxon>
        <taxon>Stramenopiles</taxon>
        <taxon>Oomycota</taxon>
        <taxon>Peronosporomycetes</taxon>
        <taxon>Albuginales</taxon>
        <taxon>Albuginaceae</taxon>
        <taxon>Albugo</taxon>
    </lineage>
</organism>
<keyword evidence="1" id="KW-0472">Membrane</keyword>
<dbReference type="GO" id="GO:0009897">
    <property type="term" value="C:external side of plasma membrane"/>
    <property type="evidence" value="ECO:0007669"/>
    <property type="project" value="TreeGrafter"/>
</dbReference>
<protein>
    <submittedName>
        <fullName evidence="3">Uncharacterized protein AlNc14C241G9469</fullName>
    </submittedName>
</protein>
<evidence type="ECO:0000313" key="3">
    <source>
        <dbReference type="EMBL" id="CCA24464.1"/>
    </source>
</evidence>
<keyword evidence="1" id="KW-1133">Transmembrane helix</keyword>
<dbReference type="EMBL" id="FR824286">
    <property type="protein sequence ID" value="CCA24464.1"/>
    <property type="molecule type" value="Genomic_DNA"/>
</dbReference>